<feature type="transmembrane region" description="Helical" evidence="14">
    <location>
        <begin position="12"/>
        <end position="32"/>
    </location>
</feature>
<proteinExistence type="predicted"/>
<feature type="domain" description="Histidine kinase" evidence="15">
    <location>
        <begin position="250"/>
        <end position="463"/>
    </location>
</feature>
<evidence type="ECO:0000256" key="7">
    <source>
        <dbReference type="ARBA" id="ARBA00022692"/>
    </source>
</evidence>
<dbReference type="InterPro" id="IPR029151">
    <property type="entry name" value="Sensor-like_sf"/>
</dbReference>
<protein>
    <recommendedName>
        <fullName evidence="3">histidine kinase</fullName>
        <ecNumber evidence="3">2.7.13.3</ecNumber>
    </recommendedName>
</protein>
<dbReference type="SMART" id="SM00388">
    <property type="entry name" value="HisKA"/>
    <property type="match status" value="1"/>
</dbReference>
<comment type="caution">
    <text evidence="17">The sequence shown here is derived from an EMBL/GenBank/DDBJ whole genome shotgun (WGS) entry which is preliminary data.</text>
</comment>
<dbReference type="FunFam" id="1.10.287.130:FF:000001">
    <property type="entry name" value="Two-component sensor histidine kinase"/>
    <property type="match status" value="1"/>
</dbReference>
<sequence>MSKISVKRRLMVNFILIIIISVFILEFLLILFTRHYYYNNLEDAISNQIKTSAEFYNKYFSNSPLEDNVLDNVDVFWRQTSAQVQIIDTKGKVLMDSIGVSNKDQIKTSDVQKALKGEKGVWLGKVDYDTSGVMAVTYPLKSDNQIVGVLRFITSLRYVNSDIARISLGFLLIGLVVILISGLVSLFLANSITEPIKELTYVANKMASGNFKVKSEKMFDDEFGELSDTLNYMADEIVKKDQLKNEFISSVSHELRTPLTSIKGWSITLNSNEVDKEVLKDGLKIIEDESERLSGMVEELLDFSKFVSGKMNLNKEEINICEIIDTVRKQLEPYAYRNRINFKATCINKLPNIYGDKNRIKQVLINLLDNAFKFTPEGGLVELNIKYEEEYITIFVKDTGVGISKEDLPRVKEKFYKGNSGKSKNGIGLSICDEIVKLHNGVLHIESEEDKGTTISVKLPVIKL</sequence>
<evidence type="ECO:0000256" key="3">
    <source>
        <dbReference type="ARBA" id="ARBA00012438"/>
    </source>
</evidence>
<dbReference type="GO" id="GO:0000155">
    <property type="term" value="F:phosphorelay sensor kinase activity"/>
    <property type="evidence" value="ECO:0007669"/>
    <property type="project" value="InterPro"/>
</dbReference>
<dbReference type="Gene3D" id="1.10.8.500">
    <property type="entry name" value="HAMP domain in histidine kinase"/>
    <property type="match status" value="1"/>
</dbReference>
<evidence type="ECO:0000256" key="11">
    <source>
        <dbReference type="ARBA" id="ARBA00022989"/>
    </source>
</evidence>
<accession>A0A0D1C2M6</accession>
<keyword evidence="4" id="KW-1003">Cell membrane</keyword>
<evidence type="ECO:0000256" key="9">
    <source>
        <dbReference type="ARBA" id="ARBA00022777"/>
    </source>
</evidence>
<dbReference type="PROSITE" id="PS50109">
    <property type="entry name" value="HIS_KIN"/>
    <property type="match status" value="1"/>
</dbReference>
<evidence type="ECO:0000256" key="1">
    <source>
        <dbReference type="ARBA" id="ARBA00000085"/>
    </source>
</evidence>
<dbReference type="Gene3D" id="3.30.565.10">
    <property type="entry name" value="Histidine kinase-like ATPase, C-terminal domain"/>
    <property type="match status" value="1"/>
</dbReference>
<dbReference type="EC" id="2.7.13.3" evidence="3"/>
<dbReference type="RefSeq" id="WP_043031104.1">
    <property type="nucleotide sequence ID" value="NZ_JXSU01000006.1"/>
</dbReference>
<dbReference type="AlphaFoldDB" id="A0A0D1C2M6"/>
<dbReference type="InterPro" id="IPR005467">
    <property type="entry name" value="His_kinase_dom"/>
</dbReference>
<keyword evidence="9" id="KW-0418">Kinase</keyword>
<dbReference type="SUPFAM" id="SSF55874">
    <property type="entry name" value="ATPase domain of HSP90 chaperone/DNA topoisomerase II/histidine kinase"/>
    <property type="match status" value="1"/>
</dbReference>
<evidence type="ECO:0000256" key="10">
    <source>
        <dbReference type="ARBA" id="ARBA00022840"/>
    </source>
</evidence>
<keyword evidence="5" id="KW-0597">Phosphoprotein</keyword>
<dbReference type="PATRIC" id="fig|1379739.3.peg.669"/>
<comment type="catalytic activity">
    <reaction evidence="1">
        <text>ATP + protein L-histidine = ADP + protein N-phospho-L-histidine.</text>
        <dbReference type="EC" id="2.7.13.3"/>
    </reaction>
</comment>
<evidence type="ECO:0000259" key="16">
    <source>
        <dbReference type="PROSITE" id="PS50885"/>
    </source>
</evidence>
<dbReference type="Pfam" id="PF00672">
    <property type="entry name" value="HAMP"/>
    <property type="match status" value="1"/>
</dbReference>
<name>A0A0D1C2M6_CLOBO</name>
<dbReference type="PROSITE" id="PS50885">
    <property type="entry name" value="HAMP"/>
    <property type="match status" value="1"/>
</dbReference>
<keyword evidence="11 14" id="KW-1133">Transmembrane helix</keyword>
<evidence type="ECO:0000313" key="18">
    <source>
        <dbReference type="Proteomes" id="UP000032250"/>
    </source>
</evidence>
<dbReference type="EMBL" id="JXSU01000006">
    <property type="protein sequence ID" value="KIS25341.1"/>
    <property type="molecule type" value="Genomic_DNA"/>
</dbReference>
<feature type="transmembrane region" description="Helical" evidence="14">
    <location>
        <begin position="166"/>
        <end position="189"/>
    </location>
</feature>
<reference evidence="17 18" key="1">
    <citation type="submission" date="2014-06" db="EMBL/GenBank/DDBJ databases">
        <title>Genome characterization of distinct group I Clostridium botulinum lineages.</title>
        <authorList>
            <person name="Giordani F."/>
            <person name="Anselmo A."/>
            <person name="Fillo S."/>
            <person name="Palozzi A.M."/>
            <person name="Fortunato A."/>
            <person name="Gentile B."/>
            <person name="Ciammaruconi A."/>
            <person name="Anniballi F."/>
            <person name="De Medici D."/>
            <person name="Lista F."/>
        </authorList>
    </citation>
    <scope>NUCLEOTIDE SEQUENCE [LARGE SCALE GENOMIC DNA]</scope>
    <source>
        <strain evidence="17 18">B2 450</strain>
    </source>
</reference>
<dbReference type="CDD" id="cd06225">
    <property type="entry name" value="HAMP"/>
    <property type="match status" value="1"/>
</dbReference>
<dbReference type="SUPFAM" id="SSF47384">
    <property type="entry name" value="Homodimeric domain of signal transducing histidine kinase"/>
    <property type="match status" value="1"/>
</dbReference>
<dbReference type="Proteomes" id="UP000032250">
    <property type="component" value="Unassembled WGS sequence"/>
</dbReference>
<evidence type="ECO:0000256" key="5">
    <source>
        <dbReference type="ARBA" id="ARBA00022553"/>
    </source>
</evidence>
<keyword evidence="10" id="KW-0067">ATP-binding</keyword>
<evidence type="ECO:0000256" key="12">
    <source>
        <dbReference type="ARBA" id="ARBA00023012"/>
    </source>
</evidence>
<dbReference type="PANTHER" id="PTHR45528:SF1">
    <property type="entry name" value="SENSOR HISTIDINE KINASE CPXA"/>
    <property type="match status" value="1"/>
</dbReference>
<evidence type="ECO:0000256" key="14">
    <source>
        <dbReference type="SAM" id="Phobius"/>
    </source>
</evidence>
<dbReference type="GO" id="GO:0005886">
    <property type="term" value="C:plasma membrane"/>
    <property type="evidence" value="ECO:0007669"/>
    <property type="project" value="UniProtKB-SubCell"/>
</dbReference>
<dbReference type="Pfam" id="PF00512">
    <property type="entry name" value="HisKA"/>
    <property type="match status" value="1"/>
</dbReference>
<evidence type="ECO:0000256" key="13">
    <source>
        <dbReference type="ARBA" id="ARBA00023136"/>
    </source>
</evidence>
<dbReference type="InterPro" id="IPR036890">
    <property type="entry name" value="HATPase_C_sf"/>
</dbReference>
<dbReference type="FunFam" id="3.30.565.10:FF:000006">
    <property type="entry name" value="Sensor histidine kinase WalK"/>
    <property type="match status" value="1"/>
</dbReference>
<comment type="subcellular location">
    <subcellularLocation>
        <location evidence="2">Cell membrane</location>
        <topology evidence="2">Multi-pass membrane protein</topology>
    </subcellularLocation>
</comment>
<evidence type="ECO:0000256" key="6">
    <source>
        <dbReference type="ARBA" id="ARBA00022679"/>
    </source>
</evidence>
<dbReference type="SMART" id="SM00304">
    <property type="entry name" value="HAMP"/>
    <property type="match status" value="1"/>
</dbReference>
<dbReference type="InterPro" id="IPR003660">
    <property type="entry name" value="HAMP_dom"/>
</dbReference>
<dbReference type="InterPro" id="IPR003594">
    <property type="entry name" value="HATPase_dom"/>
</dbReference>
<keyword evidence="6" id="KW-0808">Transferase</keyword>
<dbReference type="InterPro" id="IPR004358">
    <property type="entry name" value="Sig_transdc_His_kin-like_C"/>
</dbReference>
<dbReference type="HOGENOM" id="CLU_000445_89_6_9"/>
<evidence type="ECO:0000256" key="2">
    <source>
        <dbReference type="ARBA" id="ARBA00004651"/>
    </source>
</evidence>
<dbReference type="InterPro" id="IPR003661">
    <property type="entry name" value="HisK_dim/P_dom"/>
</dbReference>
<dbReference type="Gene3D" id="3.30.450.20">
    <property type="entry name" value="PAS domain"/>
    <property type="match status" value="1"/>
</dbReference>
<evidence type="ECO:0000256" key="8">
    <source>
        <dbReference type="ARBA" id="ARBA00022741"/>
    </source>
</evidence>
<dbReference type="Pfam" id="PF02518">
    <property type="entry name" value="HATPase_c"/>
    <property type="match status" value="1"/>
</dbReference>
<evidence type="ECO:0000256" key="4">
    <source>
        <dbReference type="ARBA" id="ARBA00022475"/>
    </source>
</evidence>
<keyword evidence="12" id="KW-0902">Two-component regulatory system</keyword>
<feature type="domain" description="HAMP" evidence="16">
    <location>
        <begin position="190"/>
        <end position="242"/>
    </location>
</feature>
<dbReference type="OrthoDB" id="2359336at2"/>
<dbReference type="PANTHER" id="PTHR45528">
    <property type="entry name" value="SENSOR HISTIDINE KINASE CPXA"/>
    <property type="match status" value="1"/>
</dbReference>
<dbReference type="SUPFAM" id="SSF103190">
    <property type="entry name" value="Sensory domain-like"/>
    <property type="match status" value="1"/>
</dbReference>
<dbReference type="SMART" id="SM00387">
    <property type="entry name" value="HATPase_c"/>
    <property type="match status" value="1"/>
</dbReference>
<keyword evidence="8" id="KW-0547">Nucleotide-binding</keyword>
<keyword evidence="13 14" id="KW-0472">Membrane</keyword>
<dbReference type="PRINTS" id="PR00344">
    <property type="entry name" value="BCTRLSENSOR"/>
</dbReference>
<organism evidence="17 18">
    <name type="scientific">Clostridium botulinum B2 450</name>
    <dbReference type="NCBI Taxonomy" id="1379739"/>
    <lineage>
        <taxon>Bacteria</taxon>
        <taxon>Bacillati</taxon>
        <taxon>Bacillota</taxon>
        <taxon>Clostridia</taxon>
        <taxon>Eubacteriales</taxon>
        <taxon>Clostridiaceae</taxon>
        <taxon>Clostridium</taxon>
    </lineage>
</organism>
<dbReference type="Gene3D" id="1.10.287.130">
    <property type="match status" value="1"/>
</dbReference>
<dbReference type="SUPFAM" id="SSF158472">
    <property type="entry name" value="HAMP domain-like"/>
    <property type="match status" value="1"/>
</dbReference>
<dbReference type="InterPro" id="IPR050398">
    <property type="entry name" value="HssS/ArlS-like"/>
</dbReference>
<dbReference type="InterPro" id="IPR036097">
    <property type="entry name" value="HisK_dim/P_sf"/>
</dbReference>
<evidence type="ECO:0000313" key="17">
    <source>
        <dbReference type="EMBL" id="KIS25341.1"/>
    </source>
</evidence>
<evidence type="ECO:0000259" key="15">
    <source>
        <dbReference type="PROSITE" id="PS50109"/>
    </source>
</evidence>
<dbReference type="CDD" id="cd00082">
    <property type="entry name" value="HisKA"/>
    <property type="match status" value="1"/>
</dbReference>
<dbReference type="GO" id="GO:0005524">
    <property type="term" value="F:ATP binding"/>
    <property type="evidence" value="ECO:0007669"/>
    <property type="project" value="UniProtKB-KW"/>
</dbReference>
<keyword evidence="7 14" id="KW-0812">Transmembrane</keyword>
<gene>
    <name evidence="17" type="ORF">N495_01815</name>
</gene>